<evidence type="ECO:0000259" key="1">
    <source>
        <dbReference type="Pfam" id="PF11614"/>
    </source>
</evidence>
<evidence type="ECO:0000313" key="2">
    <source>
        <dbReference type="EMBL" id="TDV35431.1"/>
    </source>
</evidence>
<dbReference type="InterPro" id="IPR013783">
    <property type="entry name" value="Ig-like_fold"/>
</dbReference>
<sequence length="446" mass="48555">MDVFDNVGVQVGNGNQLNIHAVDNDVGLLVRHGSEQIAFDRDNRFYVEISNRTSSPKRLELRIEGLRESVATLHPDKTIDLPGDGTVERRLILRCTATEPMAGPNPFRVVVTDRDTGRVRVQSEQLRVTIPANAVVASQLILGSRVSSAGTYTASLELTNNGNGELHVRPRVHELFEDTADVLPKEAVRLRGEWLNLLPGKRAETPVEIDFPNQEWADRTWTVPISIEVEDHESVGGALDDGSEITQYGVSADLGRTTADLARRFGSWNRHHHRVRGIWILGCGLLLLITGLRVGSAVASSDAESAAAPRTASPTSAVGAAPSTTKVRYTAMPCAPEKFVAILRPLTADEAQAHGAWLLEVEAARFERWAKVNPVLSTYAEDGKPPVYATKRDEACPKVKASYGSTFTTLIWVGPVSSQASVTLCQDLNRPAGNNINYDCLLLATT</sequence>
<dbReference type="OrthoDB" id="3685950at2"/>
<dbReference type="RefSeq" id="WP_133909358.1">
    <property type="nucleotide sequence ID" value="NZ_SOCP01000034.1"/>
</dbReference>
<dbReference type="Gene3D" id="2.60.40.10">
    <property type="entry name" value="Immunoglobulins"/>
    <property type="match status" value="1"/>
</dbReference>
<feature type="domain" description="FixG C-terminal immunoglobulin-like" evidence="1">
    <location>
        <begin position="42"/>
        <end position="121"/>
    </location>
</feature>
<dbReference type="AlphaFoldDB" id="A0A4R7UR17"/>
<protein>
    <submittedName>
        <fullName evidence="2">FixG-like putative oxidoreductase</fullName>
    </submittedName>
</protein>
<dbReference type="GO" id="GO:0005975">
    <property type="term" value="P:carbohydrate metabolic process"/>
    <property type="evidence" value="ECO:0007669"/>
    <property type="project" value="UniProtKB-ARBA"/>
</dbReference>
<dbReference type="Proteomes" id="UP000294927">
    <property type="component" value="Unassembled WGS sequence"/>
</dbReference>
<gene>
    <name evidence="2" type="ORF">CLV71_13418</name>
</gene>
<name>A0A4R7UR17_9PSEU</name>
<keyword evidence="3" id="KW-1185">Reference proteome</keyword>
<dbReference type="EMBL" id="SOCP01000034">
    <property type="protein sequence ID" value="TDV35431.1"/>
    <property type="molecule type" value="Genomic_DNA"/>
</dbReference>
<dbReference type="Pfam" id="PF11614">
    <property type="entry name" value="FixG_C"/>
    <property type="match status" value="1"/>
</dbReference>
<accession>A0A4R7UR17</accession>
<evidence type="ECO:0000313" key="3">
    <source>
        <dbReference type="Proteomes" id="UP000294927"/>
    </source>
</evidence>
<reference evidence="2 3" key="1">
    <citation type="submission" date="2019-03" db="EMBL/GenBank/DDBJ databases">
        <title>Genomic Encyclopedia of Archaeal and Bacterial Type Strains, Phase II (KMG-II): from individual species to whole genera.</title>
        <authorList>
            <person name="Goeker M."/>
        </authorList>
    </citation>
    <scope>NUCLEOTIDE SEQUENCE [LARGE SCALE GENOMIC DNA]</scope>
    <source>
        <strain evidence="2 3">DSM 45499</strain>
    </source>
</reference>
<proteinExistence type="predicted"/>
<organism evidence="2 3">
    <name type="scientific">Actinophytocola oryzae</name>
    <dbReference type="NCBI Taxonomy" id="502181"/>
    <lineage>
        <taxon>Bacteria</taxon>
        <taxon>Bacillati</taxon>
        <taxon>Actinomycetota</taxon>
        <taxon>Actinomycetes</taxon>
        <taxon>Pseudonocardiales</taxon>
        <taxon>Pseudonocardiaceae</taxon>
    </lineage>
</organism>
<comment type="caution">
    <text evidence="2">The sequence shown here is derived from an EMBL/GenBank/DDBJ whole genome shotgun (WGS) entry which is preliminary data.</text>
</comment>
<dbReference type="InterPro" id="IPR032879">
    <property type="entry name" value="FixG_C"/>
</dbReference>